<dbReference type="RefSeq" id="XP_018138092.1">
    <property type="nucleotide sequence ID" value="XM_018292562.1"/>
</dbReference>
<sequence length="255" mass="29322">MSRHAQLPVEIQYEITNLLAGGDASRTRHTAFCLSPEKKLEIERCHASVWGLVLEGWNQGAWEEAQKTSHGGMHNLVLLGYDLKYLYDGEEIPDGHGPVEIFLLALKEGGCTEPPREVTDKLQKWANLKVHYERSTLAAAAIWRLGIHNTYALCWERSYDLHKLPVQLSVNPSWGNTRTGIVGGHHRRVGNELRYVWRKFTEISDNFWWRIDLNSLPITHPGAMEAWKLHLRLEGKVVTMEEVLDYLQSHIHYNL</sequence>
<name>A0A179F446_METCM</name>
<dbReference type="KEGG" id="pchm:VFPPC_14794"/>
<dbReference type="Proteomes" id="UP000078397">
    <property type="component" value="Unassembled WGS sequence"/>
</dbReference>
<proteinExistence type="predicted"/>
<evidence type="ECO:0000313" key="1">
    <source>
        <dbReference type="EMBL" id="OAQ60182.1"/>
    </source>
</evidence>
<keyword evidence="2" id="KW-1185">Reference proteome</keyword>
<gene>
    <name evidence="1" type="ORF">VFPPC_14794</name>
</gene>
<comment type="caution">
    <text evidence="1">The sequence shown here is derived from an EMBL/GenBank/DDBJ whole genome shotgun (WGS) entry which is preliminary data.</text>
</comment>
<evidence type="ECO:0000313" key="2">
    <source>
        <dbReference type="Proteomes" id="UP000078397"/>
    </source>
</evidence>
<dbReference type="AlphaFoldDB" id="A0A179F446"/>
<reference evidence="1 2" key="1">
    <citation type="journal article" date="2016" name="PLoS Pathog.">
        <title>Biosynthesis of antibiotic leucinostatins in bio-control fungus Purpureocillium lilacinum and their inhibition on phytophthora revealed by genome mining.</title>
        <authorList>
            <person name="Wang G."/>
            <person name="Liu Z."/>
            <person name="Lin R."/>
            <person name="Li E."/>
            <person name="Mao Z."/>
            <person name="Ling J."/>
            <person name="Yang Y."/>
            <person name="Yin W.B."/>
            <person name="Xie B."/>
        </authorList>
    </citation>
    <scope>NUCLEOTIDE SEQUENCE [LARGE SCALE GENOMIC DNA]</scope>
    <source>
        <strain evidence="1">170</strain>
    </source>
</reference>
<dbReference type="GeneID" id="28856556"/>
<dbReference type="EMBL" id="LSBJ02000009">
    <property type="protein sequence ID" value="OAQ60182.1"/>
    <property type="molecule type" value="Genomic_DNA"/>
</dbReference>
<accession>A0A179F446</accession>
<organism evidence="1 2">
    <name type="scientific">Pochonia chlamydosporia 170</name>
    <dbReference type="NCBI Taxonomy" id="1380566"/>
    <lineage>
        <taxon>Eukaryota</taxon>
        <taxon>Fungi</taxon>
        <taxon>Dikarya</taxon>
        <taxon>Ascomycota</taxon>
        <taxon>Pezizomycotina</taxon>
        <taxon>Sordariomycetes</taxon>
        <taxon>Hypocreomycetidae</taxon>
        <taxon>Hypocreales</taxon>
        <taxon>Clavicipitaceae</taxon>
        <taxon>Pochonia</taxon>
    </lineage>
</organism>
<protein>
    <submittedName>
        <fullName evidence="1">Uncharacterized protein</fullName>
    </submittedName>
</protein>